<dbReference type="OrthoDB" id="9815029at2"/>
<keyword evidence="7" id="KW-0029">Amino-acid transport</keyword>
<evidence type="ECO:0000256" key="8">
    <source>
        <dbReference type="ARBA" id="ARBA00022989"/>
    </source>
</evidence>
<keyword evidence="6 10" id="KW-0812">Transmembrane</keyword>
<dbReference type="InterPro" id="IPR010065">
    <property type="entry name" value="AA_ABC_transptr_permease_3TM"/>
</dbReference>
<comment type="similarity">
    <text evidence="2">Belongs to the binding-protein-dependent transport system permease family. HisMQ subfamily.</text>
</comment>
<evidence type="ECO:0000259" key="11">
    <source>
        <dbReference type="PROSITE" id="PS50928"/>
    </source>
</evidence>
<dbReference type="SUPFAM" id="SSF161098">
    <property type="entry name" value="MetI-like"/>
    <property type="match status" value="1"/>
</dbReference>
<dbReference type="PATRIC" id="fig|1304275.5.peg.1991"/>
<feature type="transmembrane region" description="Helical" evidence="10">
    <location>
        <begin position="165"/>
        <end position="186"/>
    </location>
</feature>
<dbReference type="InterPro" id="IPR035906">
    <property type="entry name" value="MetI-like_sf"/>
</dbReference>
<evidence type="ECO:0000256" key="3">
    <source>
        <dbReference type="ARBA" id="ARBA00022448"/>
    </source>
</evidence>
<comment type="subcellular location">
    <subcellularLocation>
        <location evidence="1">Cell inner membrane</location>
        <topology evidence="1">Multi-pass membrane protein</topology>
    </subcellularLocation>
    <subcellularLocation>
        <location evidence="10">Cell membrane</location>
        <topology evidence="10">Multi-pass membrane protein</topology>
    </subcellularLocation>
</comment>
<dbReference type="eggNOG" id="COG4215">
    <property type="taxonomic scope" value="Bacteria"/>
</dbReference>
<feature type="domain" description="ABC transmembrane type-1" evidence="11">
    <location>
        <begin position="15"/>
        <end position="219"/>
    </location>
</feature>
<keyword evidence="5" id="KW-0997">Cell inner membrane</keyword>
<comment type="caution">
    <text evidence="12">The sequence shown here is derived from an EMBL/GenBank/DDBJ whole genome shotgun (WGS) entry which is preliminary data.</text>
</comment>
<dbReference type="InterPro" id="IPR000515">
    <property type="entry name" value="MetI-like"/>
</dbReference>
<reference evidence="12 13" key="1">
    <citation type="submission" date="2013-03" db="EMBL/GenBank/DDBJ databases">
        <title>Salinisphaera hydrothermalis C41B8 Genome Sequencing.</title>
        <authorList>
            <person name="Li C."/>
            <person name="Lai Q."/>
            <person name="Shao Z."/>
        </authorList>
    </citation>
    <scope>NUCLEOTIDE SEQUENCE [LARGE SCALE GENOMIC DNA]</scope>
    <source>
        <strain evidence="12 13">C41B8</strain>
    </source>
</reference>
<dbReference type="GO" id="GO:0022857">
    <property type="term" value="F:transmembrane transporter activity"/>
    <property type="evidence" value="ECO:0007669"/>
    <property type="project" value="InterPro"/>
</dbReference>
<keyword evidence="8 10" id="KW-1133">Transmembrane helix</keyword>
<dbReference type="RefSeq" id="WP_037337237.1">
    <property type="nucleotide sequence ID" value="NZ_APNK01000012.1"/>
</dbReference>
<feature type="transmembrane region" description="Helical" evidence="10">
    <location>
        <begin position="93"/>
        <end position="114"/>
    </location>
</feature>
<dbReference type="STRING" id="1304275.C41B8_09761"/>
<evidence type="ECO:0000256" key="9">
    <source>
        <dbReference type="ARBA" id="ARBA00023136"/>
    </source>
</evidence>
<evidence type="ECO:0000256" key="10">
    <source>
        <dbReference type="RuleBase" id="RU363032"/>
    </source>
</evidence>
<evidence type="ECO:0000313" key="12">
    <source>
        <dbReference type="EMBL" id="KEZ77477.1"/>
    </source>
</evidence>
<dbReference type="GO" id="GO:0006865">
    <property type="term" value="P:amino acid transport"/>
    <property type="evidence" value="ECO:0007669"/>
    <property type="project" value="UniProtKB-KW"/>
</dbReference>
<dbReference type="CDD" id="cd06261">
    <property type="entry name" value="TM_PBP2"/>
    <property type="match status" value="1"/>
</dbReference>
<dbReference type="PANTHER" id="PTHR30133">
    <property type="entry name" value="CATIONIC AMINO ACID TRANSPORTER, MEMBRANE COMPONENT"/>
    <property type="match status" value="1"/>
</dbReference>
<dbReference type="Pfam" id="PF00528">
    <property type="entry name" value="BPD_transp_1"/>
    <property type="match status" value="1"/>
</dbReference>
<dbReference type="EMBL" id="APNK01000012">
    <property type="protein sequence ID" value="KEZ77477.1"/>
    <property type="molecule type" value="Genomic_DNA"/>
</dbReference>
<evidence type="ECO:0000256" key="1">
    <source>
        <dbReference type="ARBA" id="ARBA00004429"/>
    </source>
</evidence>
<evidence type="ECO:0000256" key="7">
    <source>
        <dbReference type="ARBA" id="ARBA00022970"/>
    </source>
</evidence>
<feature type="transmembrane region" description="Helical" evidence="10">
    <location>
        <begin position="12"/>
        <end position="39"/>
    </location>
</feature>
<keyword evidence="9 10" id="KW-0472">Membrane</keyword>
<evidence type="ECO:0000313" key="13">
    <source>
        <dbReference type="Proteomes" id="UP000028302"/>
    </source>
</evidence>
<organism evidence="12 13">
    <name type="scientific">Salinisphaera hydrothermalis (strain C41B8)</name>
    <dbReference type="NCBI Taxonomy" id="1304275"/>
    <lineage>
        <taxon>Bacteria</taxon>
        <taxon>Pseudomonadati</taxon>
        <taxon>Pseudomonadota</taxon>
        <taxon>Gammaproteobacteria</taxon>
        <taxon>Salinisphaerales</taxon>
        <taxon>Salinisphaeraceae</taxon>
        <taxon>Salinisphaera</taxon>
    </lineage>
</organism>
<dbReference type="Proteomes" id="UP000028302">
    <property type="component" value="Unassembled WGS sequence"/>
</dbReference>
<evidence type="ECO:0000256" key="5">
    <source>
        <dbReference type="ARBA" id="ARBA00022519"/>
    </source>
</evidence>
<evidence type="ECO:0000256" key="4">
    <source>
        <dbReference type="ARBA" id="ARBA00022475"/>
    </source>
</evidence>
<dbReference type="NCBIfam" id="TIGR01726">
    <property type="entry name" value="HEQRo_perm_3TM"/>
    <property type="match status" value="1"/>
</dbReference>
<dbReference type="InterPro" id="IPR051613">
    <property type="entry name" value="ABC_transp_permease_HisMQ"/>
</dbReference>
<name>A0A084IL93_SALHC</name>
<protein>
    <submittedName>
        <fullName evidence="12">ABC transporter permease</fullName>
    </submittedName>
</protein>
<feature type="transmembrane region" description="Helical" evidence="10">
    <location>
        <begin position="51"/>
        <end position="73"/>
    </location>
</feature>
<keyword evidence="13" id="KW-1185">Reference proteome</keyword>
<gene>
    <name evidence="12" type="ORF">C41B8_09761</name>
</gene>
<sequence length="237" mass="25971">MIDFHGYGWRLLGGALLTAELAVLSLVLALMIGLVVASIKLSRSSVLRGFALLYTTIIRGVPDLVMMMLLFYGGQIGVNMVVDQFNSWLGTNVFINVNAFMAGVITLAVIYGAYMSETFRGAFLAVDAGQMEAARAYGMSGWLAFRRVRFPLMMRHALPGINNNWMVLLKSTALVSIIGLSDMVHIADQATKATHQPFLFMVPVGLGYLAITSVSELAVRWLRQRYDAGFHTAKRGA</sequence>
<keyword evidence="4" id="KW-1003">Cell membrane</keyword>
<dbReference type="AlphaFoldDB" id="A0A084IL93"/>
<dbReference type="Gene3D" id="1.10.3720.10">
    <property type="entry name" value="MetI-like"/>
    <property type="match status" value="1"/>
</dbReference>
<dbReference type="PROSITE" id="PS50928">
    <property type="entry name" value="ABC_TM1"/>
    <property type="match status" value="1"/>
</dbReference>
<dbReference type="GO" id="GO:0043190">
    <property type="term" value="C:ATP-binding cassette (ABC) transporter complex"/>
    <property type="evidence" value="ECO:0007669"/>
    <property type="project" value="InterPro"/>
</dbReference>
<keyword evidence="3 10" id="KW-0813">Transport</keyword>
<evidence type="ECO:0000256" key="6">
    <source>
        <dbReference type="ARBA" id="ARBA00022692"/>
    </source>
</evidence>
<feature type="transmembrane region" description="Helical" evidence="10">
    <location>
        <begin position="198"/>
        <end position="219"/>
    </location>
</feature>
<accession>A0A084IL93</accession>
<proteinExistence type="inferred from homology"/>
<evidence type="ECO:0000256" key="2">
    <source>
        <dbReference type="ARBA" id="ARBA00010072"/>
    </source>
</evidence>